<dbReference type="Pfam" id="PF01494">
    <property type="entry name" value="FAD_binding_3"/>
    <property type="match status" value="1"/>
</dbReference>
<sequence>MTSVPVVIVGAGPTGLTAATLLAQYGVECLVLERWESIYPQPRAVALDDEVHRILARLGLREEFAAISRPHRGLRLLDRNMRVLAEFRRDLAQGRHGYPEGSLFDQPELEAILRRNLGRYGTATLHGGAEVTALTQDASGVRVDFTDPATGEPDSVRAAYVLGCDGANSLTRAAIGTTMRELGFTQRWLVIDVVTEADLGQWEGVHQLCDPTRAGTYMQVGKTRHRWEFRLAPGETAADFHDMGRLHPLISAWTGTVPVAELEIVRAAEYTFRAQVADRWRDRRMFLLGDAAHLTPPFIGQGMCAGLRDAMNLAWKLAGVLGGTLPETVLDTYEIERTHHAQAMIKLAKLIGTAMTAGGELGSIIRRAVAPRLHLVPGLTEVATDSQTPPLHRSDLVMRPRLRRSLAGRLCPNAIIDGDRRFDDVAAGRFAIVTTTEPSAAQRADIHRRGAVLITARPGSELHRWLRTGNARAAVVRPDGAVLSASRRPLPHSIDTLRSVGG</sequence>
<dbReference type="InterPro" id="IPR002938">
    <property type="entry name" value="FAD-bd"/>
</dbReference>
<dbReference type="InterPro" id="IPR036188">
    <property type="entry name" value="FAD/NAD-bd_sf"/>
</dbReference>
<evidence type="ECO:0000313" key="3">
    <source>
        <dbReference type="EMBL" id="RNL98253.1"/>
    </source>
</evidence>
<dbReference type="InterPro" id="IPR050631">
    <property type="entry name" value="PheA/TfdB_FAD_monoxygenase"/>
</dbReference>
<gene>
    <name evidence="3" type="ORF">EFE23_15445</name>
</gene>
<evidence type="ECO:0000256" key="1">
    <source>
        <dbReference type="ARBA" id="ARBA00023002"/>
    </source>
</evidence>
<dbReference type="Gene3D" id="3.30.70.2450">
    <property type="match status" value="1"/>
</dbReference>
<evidence type="ECO:0000259" key="2">
    <source>
        <dbReference type="Pfam" id="PF01494"/>
    </source>
</evidence>
<protein>
    <submittedName>
        <fullName evidence="3">Bifunctional 3-(3-hydroxy-phenyl)propionate/3-hydroxycinnamic acid hydroxylase</fullName>
    </submittedName>
</protein>
<dbReference type="SUPFAM" id="SSF51905">
    <property type="entry name" value="FAD/NAD(P)-binding domain"/>
    <property type="match status" value="1"/>
</dbReference>
<dbReference type="RefSeq" id="WP_123241627.1">
    <property type="nucleotide sequence ID" value="NZ_JAAHBY010000039.1"/>
</dbReference>
<reference evidence="3 4" key="1">
    <citation type="submission" date="2018-11" db="EMBL/GenBank/DDBJ databases">
        <title>Micromonospora sp. PPF5-17, a new actinomycetes isolated from a hot spring soil.</title>
        <authorList>
            <person name="Thawai C."/>
        </authorList>
    </citation>
    <scope>NUCLEOTIDE SEQUENCE [LARGE SCALE GENOMIC DNA]</scope>
    <source>
        <strain evidence="3 4">PPF5-17</strain>
    </source>
</reference>
<proteinExistence type="predicted"/>
<evidence type="ECO:0000313" key="4">
    <source>
        <dbReference type="Proteomes" id="UP000280698"/>
    </source>
</evidence>
<feature type="domain" description="FAD-binding" evidence="2">
    <location>
        <begin position="4"/>
        <end position="346"/>
    </location>
</feature>
<name>A0ABX9WEJ6_9ACTN</name>
<dbReference type="PANTHER" id="PTHR43476">
    <property type="entry name" value="3-(3-HYDROXY-PHENYL)PROPIONATE/3-HYDROXYCINNAMIC ACID HYDROXYLASE"/>
    <property type="match status" value="1"/>
</dbReference>
<dbReference type="PANTHER" id="PTHR43476:SF3">
    <property type="entry name" value="FAD-BINDING MONOOXYGENASE"/>
    <property type="match status" value="1"/>
</dbReference>
<dbReference type="EMBL" id="RJLN01000039">
    <property type="protein sequence ID" value="RNL98253.1"/>
    <property type="molecule type" value="Genomic_DNA"/>
</dbReference>
<comment type="caution">
    <text evidence="3">The sequence shown here is derived from an EMBL/GenBank/DDBJ whole genome shotgun (WGS) entry which is preliminary data.</text>
</comment>
<organism evidence="3 4">
    <name type="scientific">Micromonospora solifontis</name>
    <dbReference type="NCBI Taxonomy" id="2487138"/>
    <lineage>
        <taxon>Bacteria</taxon>
        <taxon>Bacillati</taxon>
        <taxon>Actinomycetota</taxon>
        <taxon>Actinomycetes</taxon>
        <taxon>Micromonosporales</taxon>
        <taxon>Micromonosporaceae</taxon>
        <taxon>Micromonospora</taxon>
    </lineage>
</organism>
<keyword evidence="1" id="KW-0560">Oxidoreductase</keyword>
<keyword evidence="4" id="KW-1185">Reference proteome</keyword>
<dbReference type="PRINTS" id="PR00420">
    <property type="entry name" value="RNGMNOXGNASE"/>
</dbReference>
<dbReference type="Gene3D" id="3.50.50.60">
    <property type="entry name" value="FAD/NAD(P)-binding domain"/>
    <property type="match status" value="1"/>
</dbReference>
<dbReference type="NCBIfam" id="NF004829">
    <property type="entry name" value="PRK06183.1-3"/>
    <property type="match status" value="1"/>
</dbReference>
<dbReference type="Proteomes" id="UP000280698">
    <property type="component" value="Unassembled WGS sequence"/>
</dbReference>
<accession>A0ABX9WEJ6</accession>